<name>A0A9Q8PCF0_PASFU</name>
<sequence length="99" mass="10783">MGTNMSKTARKTTTSRQLSNTGKGDTIATKSQTAGAGHSSAAARTFAIPELLENILLNLDPNEILSTQRVDKTFYGFVHYPQEDSQDLRLEEAQGHSSK</sequence>
<feature type="compositionally biased region" description="Polar residues" evidence="1">
    <location>
        <begin position="1"/>
        <end position="34"/>
    </location>
</feature>
<organism evidence="2 3">
    <name type="scientific">Passalora fulva</name>
    <name type="common">Tomato leaf mold</name>
    <name type="synonym">Cladosporium fulvum</name>
    <dbReference type="NCBI Taxonomy" id="5499"/>
    <lineage>
        <taxon>Eukaryota</taxon>
        <taxon>Fungi</taxon>
        <taxon>Dikarya</taxon>
        <taxon>Ascomycota</taxon>
        <taxon>Pezizomycotina</taxon>
        <taxon>Dothideomycetes</taxon>
        <taxon>Dothideomycetidae</taxon>
        <taxon>Mycosphaerellales</taxon>
        <taxon>Mycosphaerellaceae</taxon>
        <taxon>Fulvia</taxon>
    </lineage>
</organism>
<reference evidence="2" key="1">
    <citation type="submission" date="2021-12" db="EMBL/GenBank/DDBJ databases">
        <authorList>
            <person name="Zaccaron A."/>
            <person name="Stergiopoulos I."/>
        </authorList>
    </citation>
    <scope>NUCLEOTIDE SEQUENCE</scope>
    <source>
        <strain evidence="2">Race5_Kim</strain>
    </source>
</reference>
<dbReference type="Proteomes" id="UP000756132">
    <property type="component" value="Chromosome 7"/>
</dbReference>
<proteinExistence type="predicted"/>
<dbReference type="KEGG" id="ffu:CLAFUR5_09968"/>
<evidence type="ECO:0000313" key="3">
    <source>
        <dbReference type="Proteomes" id="UP000756132"/>
    </source>
</evidence>
<keyword evidence="3" id="KW-1185">Reference proteome</keyword>
<dbReference type="AlphaFoldDB" id="A0A9Q8PCF0"/>
<evidence type="ECO:0000256" key="1">
    <source>
        <dbReference type="SAM" id="MobiDB-lite"/>
    </source>
</evidence>
<accession>A0A9Q8PCF0</accession>
<dbReference type="GeneID" id="71989846"/>
<protein>
    <recommendedName>
        <fullName evidence="4">F-box domain-containing protein</fullName>
    </recommendedName>
</protein>
<gene>
    <name evidence="2" type="ORF">CLAFUR5_09968</name>
</gene>
<evidence type="ECO:0008006" key="4">
    <source>
        <dbReference type="Google" id="ProtNLM"/>
    </source>
</evidence>
<reference evidence="2" key="2">
    <citation type="journal article" date="2022" name="Microb. Genom.">
        <title>A chromosome-scale genome assembly of the tomato pathogen Cladosporium fulvum reveals a compartmentalized genome architecture and the presence of a dispensable chromosome.</title>
        <authorList>
            <person name="Zaccaron A.Z."/>
            <person name="Chen L.H."/>
            <person name="Samaras A."/>
            <person name="Stergiopoulos I."/>
        </authorList>
    </citation>
    <scope>NUCLEOTIDE SEQUENCE</scope>
    <source>
        <strain evidence="2">Race5_Kim</strain>
    </source>
</reference>
<evidence type="ECO:0000313" key="2">
    <source>
        <dbReference type="EMBL" id="UJO19909.1"/>
    </source>
</evidence>
<dbReference type="EMBL" id="CP090169">
    <property type="protein sequence ID" value="UJO19909.1"/>
    <property type="molecule type" value="Genomic_DNA"/>
</dbReference>
<dbReference type="RefSeq" id="XP_047764275.1">
    <property type="nucleotide sequence ID" value="XM_047909116.1"/>
</dbReference>
<feature type="region of interest" description="Disordered" evidence="1">
    <location>
        <begin position="1"/>
        <end position="41"/>
    </location>
</feature>